<evidence type="ECO:0000313" key="2">
    <source>
        <dbReference type="Proteomes" id="UP000195062"/>
    </source>
</evidence>
<keyword evidence="2" id="KW-1185">Reference proteome</keyword>
<dbReference type="AlphaFoldDB" id="A0A251XKY2"/>
<sequence length="161" mass="17696">MVEPSVRRISTRPPNAFSAGSMEWYRRVHSGSSVVVTRRQRSTVSGRPARSGAYESTWCQAPSCSATVKMYGIEWSSVSRLARGSYFCGSFAPDPMTTCVWCEEWMRTRSIASASASTGCAWCRRRARSIHACAWYSAECSFVYVSRIARFASPGAGSGTS</sequence>
<protein>
    <submittedName>
        <fullName evidence="1">Uncharacterized protein</fullName>
    </submittedName>
</protein>
<comment type="caution">
    <text evidence="1">The sequence shown here is derived from an EMBL/GenBank/DDBJ whole genome shotgun (WGS) entry which is preliminary data.</text>
</comment>
<gene>
    <name evidence="1" type="ORF">CMMCAS07_02030</name>
</gene>
<evidence type="ECO:0000313" key="1">
    <source>
        <dbReference type="EMBL" id="OUE03698.1"/>
    </source>
</evidence>
<proteinExistence type="predicted"/>
<dbReference type="Proteomes" id="UP000195062">
    <property type="component" value="Unassembled WGS sequence"/>
</dbReference>
<reference evidence="1 2" key="1">
    <citation type="submission" date="2016-08" db="EMBL/GenBank/DDBJ databases">
        <title>Genome sequence of Clavibacter michiganensis subsp. michiganensis strain CASJ007.</title>
        <authorList>
            <person name="Thapa S.P."/>
            <person name="Coaker G."/>
        </authorList>
    </citation>
    <scope>NUCLEOTIDE SEQUENCE [LARGE SCALE GENOMIC DNA]</scope>
    <source>
        <strain evidence="1">CASJ007</strain>
    </source>
</reference>
<accession>A0A251XKY2</accession>
<dbReference type="EMBL" id="MDHH01000001">
    <property type="protein sequence ID" value="OUE03698.1"/>
    <property type="molecule type" value="Genomic_DNA"/>
</dbReference>
<name>A0A251XKY2_CLAMM</name>
<organism evidence="1 2">
    <name type="scientific">Clavibacter michiganensis subsp. michiganensis</name>
    <dbReference type="NCBI Taxonomy" id="33013"/>
    <lineage>
        <taxon>Bacteria</taxon>
        <taxon>Bacillati</taxon>
        <taxon>Actinomycetota</taxon>
        <taxon>Actinomycetes</taxon>
        <taxon>Micrococcales</taxon>
        <taxon>Microbacteriaceae</taxon>
        <taxon>Clavibacter</taxon>
    </lineage>
</organism>